<name>A0ABN2YCP5_9ACTN</name>
<gene>
    <name evidence="2" type="ORF">GCM10009759_77520</name>
</gene>
<evidence type="ECO:0000313" key="2">
    <source>
        <dbReference type="EMBL" id="GAA2125458.1"/>
    </source>
</evidence>
<feature type="region of interest" description="Disordered" evidence="1">
    <location>
        <begin position="1"/>
        <end position="112"/>
    </location>
</feature>
<feature type="compositionally biased region" description="Low complexity" evidence="1">
    <location>
        <begin position="47"/>
        <end position="59"/>
    </location>
</feature>
<evidence type="ECO:0000313" key="3">
    <source>
        <dbReference type="Proteomes" id="UP001500897"/>
    </source>
</evidence>
<dbReference type="RefSeq" id="WP_344559304.1">
    <property type="nucleotide sequence ID" value="NZ_BAAANS010000110.1"/>
</dbReference>
<organism evidence="2 3">
    <name type="scientific">Kitasatospora saccharophila</name>
    <dbReference type="NCBI Taxonomy" id="407973"/>
    <lineage>
        <taxon>Bacteria</taxon>
        <taxon>Bacillati</taxon>
        <taxon>Actinomycetota</taxon>
        <taxon>Actinomycetes</taxon>
        <taxon>Kitasatosporales</taxon>
        <taxon>Streptomycetaceae</taxon>
        <taxon>Kitasatospora</taxon>
    </lineage>
</organism>
<keyword evidence="3" id="KW-1185">Reference proteome</keyword>
<reference evidence="2 3" key="1">
    <citation type="journal article" date="2019" name="Int. J. Syst. Evol. Microbiol.">
        <title>The Global Catalogue of Microorganisms (GCM) 10K type strain sequencing project: providing services to taxonomists for standard genome sequencing and annotation.</title>
        <authorList>
            <consortium name="The Broad Institute Genomics Platform"/>
            <consortium name="The Broad Institute Genome Sequencing Center for Infectious Disease"/>
            <person name="Wu L."/>
            <person name="Ma J."/>
        </authorList>
    </citation>
    <scope>NUCLEOTIDE SEQUENCE [LARGE SCALE GENOMIC DNA]</scope>
    <source>
        <strain evidence="2 3">JCM 14559</strain>
    </source>
</reference>
<evidence type="ECO:0000256" key="1">
    <source>
        <dbReference type="SAM" id="MobiDB-lite"/>
    </source>
</evidence>
<proteinExistence type="predicted"/>
<comment type="caution">
    <text evidence="2">The sequence shown here is derived from an EMBL/GenBank/DDBJ whole genome shotgun (WGS) entry which is preliminary data.</text>
</comment>
<dbReference type="EMBL" id="BAAANS010000110">
    <property type="protein sequence ID" value="GAA2125458.1"/>
    <property type="molecule type" value="Genomic_DNA"/>
</dbReference>
<protein>
    <submittedName>
        <fullName evidence="2">Uncharacterized protein</fullName>
    </submittedName>
</protein>
<sequence>MTTTAETRRILPGQPAQQPSGAKPFANPDRPLGRTRAATAETRRILPGQPAQQPSGAQPFADLARTHAATGSRHTLPDRPAQLPSTAQPFANPDRPLGHARPQPVPAGGGTT</sequence>
<dbReference type="Proteomes" id="UP001500897">
    <property type="component" value="Unassembled WGS sequence"/>
</dbReference>
<accession>A0ABN2YCP5</accession>